<evidence type="ECO:0000256" key="1">
    <source>
        <dbReference type="SAM" id="MobiDB-lite"/>
    </source>
</evidence>
<sequence length="80" mass="8914">MSAFVATTFASLQMGTSCHNLVAGLRINIKKTNPERIFEVFLEVAKPECDKDGTSCAANRSSTESKKKPRKSSRNLFRDF</sequence>
<proteinExistence type="predicted"/>
<dbReference type="InParanoid" id="K1R839"/>
<protein>
    <submittedName>
        <fullName evidence="2">Uncharacterized protein</fullName>
    </submittedName>
</protein>
<feature type="region of interest" description="Disordered" evidence="1">
    <location>
        <begin position="51"/>
        <end position="80"/>
    </location>
</feature>
<dbReference type="AlphaFoldDB" id="K1R839"/>
<dbReference type="EMBL" id="JH816855">
    <property type="protein sequence ID" value="EKC30116.1"/>
    <property type="molecule type" value="Genomic_DNA"/>
</dbReference>
<dbReference type="HOGENOM" id="CLU_2592072_0_0_1"/>
<organism evidence="2">
    <name type="scientific">Magallana gigas</name>
    <name type="common">Pacific oyster</name>
    <name type="synonym">Crassostrea gigas</name>
    <dbReference type="NCBI Taxonomy" id="29159"/>
    <lineage>
        <taxon>Eukaryota</taxon>
        <taxon>Metazoa</taxon>
        <taxon>Spiralia</taxon>
        <taxon>Lophotrochozoa</taxon>
        <taxon>Mollusca</taxon>
        <taxon>Bivalvia</taxon>
        <taxon>Autobranchia</taxon>
        <taxon>Pteriomorphia</taxon>
        <taxon>Ostreida</taxon>
        <taxon>Ostreoidea</taxon>
        <taxon>Ostreidae</taxon>
        <taxon>Magallana</taxon>
    </lineage>
</organism>
<gene>
    <name evidence="2" type="ORF">CGI_10002450</name>
</gene>
<name>K1R839_MAGGI</name>
<accession>K1R839</accession>
<reference evidence="2" key="1">
    <citation type="journal article" date="2012" name="Nature">
        <title>The oyster genome reveals stress adaptation and complexity of shell formation.</title>
        <authorList>
            <person name="Zhang G."/>
            <person name="Fang X."/>
            <person name="Guo X."/>
            <person name="Li L."/>
            <person name="Luo R."/>
            <person name="Xu F."/>
            <person name="Yang P."/>
            <person name="Zhang L."/>
            <person name="Wang X."/>
            <person name="Qi H."/>
            <person name="Xiong Z."/>
            <person name="Que H."/>
            <person name="Xie Y."/>
            <person name="Holland P.W."/>
            <person name="Paps J."/>
            <person name="Zhu Y."/>
            <person name="Wu F."/>
            <person name="Chen Y."/>
            <person name="Wang J."/>
            <person name="Peng C."/>
            <person name="Meng J."/>
            <person name="Yang L."/>
            <person name="Liu J."/>
            <person name="Wen B."/>
            <person name="Zhang N."/>
            <person name="Huang Z."/>
            <person name="Zhu Q."/>
            <person name="Feng Y."/>
            <person name="Mount A."/>
            <person name="Hedgecock D."/>
            <person name="Xu Z."/>
            <person name="Liu Y."/>
            <person name="Domazet-Loso T."/>
            <person name="Du Y."/>
            <person name="Sun X."/>
            <person name="Zhang S."/>
            <person name="Liu B."/>
            <person name="Cheng P."/>
            <person name="Jiang X."/>
            <person name="Li J."/>
            <person name="Fan D."/>
            <person name="Wang W."/>
            <person name="Fu W."/>
            <person name="Wang T."/>
            <person name="Wang B."/>
            <person name="Zhang J."/>
            <person name="Peng Z."/>
            <person name="Li Y."/>
            <person name="Li N."/>
            <person name="Wang J."/>
            <person name="Chen M."/>
            <person name="He Y."/>
            <person name="Tan F."/>
            <person name="Song X."/>
            <person name="Zheng Q."/>
            <person name="Huang R."/>
            <person name="Yang H."/>
            <person name="Du X."/>
            <person name="Chen L."/>
            <person name="Yang M."/>
            <person name="Gaffney P.M."/>
            <person name="Wang S."/>
            <person name="Luo L."/>
            <person name="She Z."/>
            <person name="Ming Y."/>
            <person name="Huang W."/>
            <person name="Zhang S."/>
            <person name="Huang B."/>
            <person name="Zhang Y."/>
            <person name="Qu T."/>
            <person name="Ni P."/>
            <person name="Miao G."/>
            <person name="Wang J."/>
            <person name="Wang Q."/>
            <person name="Steinberg C.E."/>
            <person name="Wang H."/>
            <person name="Li N."/>
            <person name="Qian L."/>
            <person name="Zhang G."/>
            <person name="Li Y."/>
            <person name="Yang H."/>
            <person name="Liu X."/>
            <person name="Wang J."/>
            <person name="Yin Y."/>
            <person name="Wang J."/>
        </authorList>
    </citation>
    <scope>NUCLEOTIDE SEQUENCE [LARGE SCALE GENOMIC DNA]</scope>
    <source>
        <strain evidence="2">05x7-T-G4-1.051#20</strain>
    </source>
</reference>
<evidence type="ECO:0000313" key="2">
    <source>
        <dbReference type="EMBL" id="EKC30116.1"/>
    </source>
</evidence>